<feature type="transmembrane region" description="Helical" evidence="8">
    <location>
        <begin position="93"/>
        <end position="112"/>
    </location>
</feature>
<dbReference type="GO" id="GO:0016020">
    <property type="term" value="C:membrane"/>
    <property type="evidence" value="ECO:0007669"/>
    <property type="project" value="UniProtKB-SubCell"/>
</dbReference>
<keyword evidence="5 8" id="KW-1133">Transmembrane helix</keyword>
<comment type="similarity">
    <text evidence="2">Belongs to the bacterial sugar transferase family.</text>
</comment>
<dbReference type="Proteomes" id="UP000553706">
    <property type="component" value="Unassembled WGS sequence"/>
</dbReference>
<dbReference type="PANTHER" id="PTHR30576:SF0">
    <property type="entry name" value="UNDECAPRENYL-PHOSPHATE N-ACETYLGALACTOSAMINYL 1-PHOSPHATE TRANSFERASE-RELATED"/>
    <property type="match status" value="1"/>
</dbReference>
<keyword evidence="11" id="KW-1185">Reference proteome</keyword>
<dbReference type="RefSeq" id="WP_183265878.1">
    <property type="nucleotide sequence ID" value="NZ_JACHFJ010000003.1"/>
</dbReference>
<evidence type="ECO:0000256" key="7">
    <source>
        <dbReference type="ARBA" id="ARBA00023169"/>
    </source>
</evidence>
<sequence>MAELHASAALIQGQTRAETASLCPRTLLTRQQLLVISDLLCMLALPLTGSLLMRESEDLFRNLWFYALLALLTVLLTASHGGYRKWARQPASIAANSFLATSLAMLALALLLGDPHILTRAWTAADLGITPLLLAGGRSLLAIHTEADDPAQAGRGTLVICYDHCPRDLPRALAEKRISRNVAGVLHLSRLHEPGNWHRWPELPDPQALLQLIHERDIKDVVFIHHPALESFSAALHQELLAELLAFPAQIWMAFDLASNLPDVLKSRSGACKLMPIATEELITSANPAKRLLDLLGGTTLLALVAPLLLALAMAVRLSSPGPVLFRQTRIGAHGRRFSLLKFRTMTHAPERPFVQAQTGDARITPAGRILRRLSLDELPQLINVLRGDMSLVGPRPHAPETQVEGLSFETALRLYRLRHRVKPGMTGLAQIRGQRGATPAIAALEQRLASDLEYIQNWSLGLDLSILLRTLPAVLSQKNAY</sequence>
<protein>
    <submittedName>
        <fullName evidence="10">Exopolysaccharide biosynthesis polyprenyl glycosylphosphotransferase</fullName>
    </submittedName>
</protein>
<dbReference type="InterPro" id="IPR017475">
    <property type="entry name" value="EPS_sugar_tfrase"/>
</dbReference>
<dbReference type="GO" id="GO:0000271">
    <property type="term" value="P:polysaccharide biosynthetic process"/>
    <property type="evidence" value="ECO:0007669"/>
    <property type="project" value="UniProtKB-KW"/>
</dbReference>
<evidence type="ECO:0000256" key="2">
    <source>
        <dbReference type="ARBA" id="ARBA00006464"/>
    </source>
</evidence>
<comment type="subcellular location">
    <subcellularLocation>
        <location evidence="1">Membrane</location>
        <topology evidence="1">Multi-pass membrane protein</topology>
    </subcellularLocation>
</comment>
<feature type="transmembrane region" description="Helical" evidence="8">
    <location>
        <begin position="292"/>
        <end position="316"/>
    </location>
</feature>
<keyword evidence="3 10" id="KW-0808">Transferase</keyword>
<evidence type="ECO:0000256" key="5">
    <source>
        <dbReference type="ARBA" id="ARBA00022989"/>
    </source>
</evidence>
<feature type="transmembrane region" description="Helical" evidence="8">
    <location>
        <begin position="63"/>
        <end position="81"/>
    </location>
</feature>
<keyword evidence="6 8" id="KW-0472">Membrane</keyword>
<evidence type="ECO:0000259" key="9">
    <source>
        <dbReference type="Pfam" id="PF02397"/>
    </source>
</evidence>
<evidence type="ECO:0000313" key="10">
    <source>
        <dbReference type="EMBL" id="MBB5372858.1"/>
    </source>
</evidence>
<evidence type="ECO:0000256" key="1">
    <source>
        <dbReference type="ARBA" id="ARBA00004141"/>
    </source>
</evidence>
<keyword evidence="4 8" id="KW-0812">Transmembrane</keyword>
<evidence type="ECO:0000256" key="3">
    <source>
        <dbReference type="ARBA" id="ARBA00022679"/>
    </source>
</evidence>
<evidence type="ECO:0000313" key="11">
    <source>
        <dbReference type="Proteomes" id="UP000553706"/>
    </source>
</evidence>
<dbReference type="GO" id="GO:0016780">
    <property type="term" value="F:phosphotransferase activity, for other substituted phosphate groups"/>
    <property type="evidence" value="ECO:0007669"/>
    <property type="project" value="TreeGrafter"/>
</dbReference>
<reference evidence="10 11" key="1">
    <citation type="submission" date="2020-08" db="EMBL/GenBank/DDBJ databases">
        <title>Genomic Encyclopedia of Type Strains, Phase IV (KMG-IV): sequencing the most valuable type-strain genomes for metagenomic binning, comparative biology and taxonomic classification.</title>
        <authorList>
            <person name="Goeker M."/>
        </authorList>
    </citation>
    <scope>NUCLEOTIDE SEQUENCE [LARGE SCALE GENOMIC DNA]</scope>
    <source>
        <strain evidence="10 11">DSM 27026</strain>
    </source>
</reference>
<gene>
    <name evidence="10" type="ORF">HNP71_001109</name>
</gene>
<accession>A0A840VA92</accession>
<comment type="caution">
    <text evidence="10">The sequence shown here is derived from an EMBL/GenBank/DDBJ whole genome shotgun (WGS) entry which is preliminary data.</text>
</comment>
<feature type="domain" description="Bacterial sugar transferase" evidence="9">
    <location>
        <begin position="290"/>
        <end position="476"/>
    </location>
</feature>
<evidence type="ECO:0000256" key="6">
    <source>
        <dbReference type="ARBA" id="ARBA00023136"/>
    </source>
</evidence>
<proteinExistence type="inferred from homology"/>
<feature type="transmembrane region" description="Helical" evidence="8">
    <location>
        <begin position="33"/>
        <end position="51"/>
    </location>
</feature>
<dbReference type="InterPro" id="IPR003362">
    <property type="entry name" value="Bact_transf"/>
</dbReference>
<name>A0A840VA92_9PROT</name>
<dbReference type="Pfam" id="PF02397">
    <property type="entry name" value="Bac_transf"/>
    <property type="match status" value="1"/>
</dbReference>
<dbReference type="NCBIfam" id="TIGR03025">
    <property type="entry name" value="EPS_sugtrans"/>
    <property type="match status" value="1"/>
</dbReference>
<organism evidence="10 11">
    <name type="scientific">Acidocella aromatica</name>
    <dbReference type="NCBI Taxonomy" id="1303579"/>
    <lineage>
        <taxon>Bacteria</taxon>
        <taxon>Pseudomonadati</taxon>
        <taxon>Pseudomonadota</taxon>
        <taxon>Alphaproteobacteria</taxon>
        <taxon>Acetobacterales</taxon>
        <taxon>Acidocellaceae</taxon>
        <taxon>Acidocella</taxon>
    </lineage>
</organism>
<dbReference type="PANTHER" id="PTHR30576">
    <property type="entry name" value="COLANIC BIOSYNTHESIS UDP-GLUCOSE LIPID CARRIER TRANSFERASE"/>
    <property type="match status" value="1"/>
</dbReference>
<evidence type="ECO:0000256" key="8">
    <source>
        <dbReference type="SAM" id="Phobius"/>
    </source>
</evidence>
<evidence type="ECO:0000256" key="4">
    <source>
        <dbReference type="ARBA" id="ARBA00022692"/>
    </source>
</evidence>
<keyword evidence="7" id="KW-0270">Exopolysaccharide synthesis</keyword>
<dbReference type="AlphaFoldDB" id="A0A840VA92"/>
<dbReference type="EMBL" id="JACHFJ010000003">
    <property type="protein sequence ID" value="MBB5372858.1"/>
    <property type="molecule type" value="Genomic_DNA"/>
</dbReference>